<dbReference type="SUPFAM" id="SSF52402">
    <property type="entry name" value="Adenine nucleotide alpha hydrolases-like"/>
    <property type="match status" value="1"/>
</dbReference>
<protein>
    <submittedName>
        <fullName evidence="2">Phosphoadenosine-phosphosulfate reductase</fullName>
    </submittedName>
</protein>
<evidence type="ECO:0000313" key="2">
    <source>
        <dbReference type="EMBL" id="DAD68530.1"/>
    </source>
</evidence>
<dbReference type="InterPro" id="IPR002500">
    <property type="entry name" value="PAPS_reduct_dom"/>
</dbReference>
<feature type="domain" description="Phosphoadenosine phosphosulphate reductase" evidence="1">
    <location>
        <begin position="21"/>
        <end position="175"/>
    </location>
</feature>
<sequence>MPKRISTAIDTIRMFAEAGPCFVSTSWGKDSTVVAWLAAQTGLHLPLVRVRVDGFDNPDCDPTRDAFLNQYGHMVDYHEITVPGDNVARWWHEDTTGMIQHAPDPGFREAERRFGGRRITGIRAEESRMRGMVMQRWGKTSPNTCRPIGYWSAVEVFRLLGQRDLPIHPAYAMNYGGRLDRRWIRVSTIGGIRGADKERADWETTYYPDIVLKGKTNEH</sequence>
<accession>A0A8S5LF37</accession>
<dbReference type="GO" id="GO:0003824">
    <property type="term" value="F:catalytic activity"/>
    <property type="evidence" value="ECO:0007669"/>
    <property type="project" value="InterPro"/>
</dbReference>
<dbReference type="EMBL" id="BK014704">
    <property type="protein sequence ID" value="DAD68530.1"/>
    <property type="molecule type" value="Genomic_DNA"/>
</dbReference>
<reference evidence="2" key="1">
    <citation type="journal article" date="2021" name="Proc. Natl. Acad. Sci. U.S.A.">
        <title>A Catalog of Tens of Thousands of Viruses from Human Metagenomes Reveals Hidden Associations with Chronic Diseases.</title>
        <authorList>
            <person name="Tisza M.J."/>
            <person name="Buck C.B."/>
        </authorList>
    </citation>
    <scope>NUCLEOTIDE SEQUENCE</scope>
    <source>
        <strain evidence="2">Ct3CA7</strain>
    </source>
</reference>
<evidence type="ECO:0000259" key="1">
    <source>
        <dbReference type="Pfam" id="PF01507"/>
    </source>
</evidence>
<organism evidence="2">
    <name type="scientific">Siphoviridae sp. ct3CA7</name>
    <dbReference type="NCBI Taxonomy" id="2823561"/>
    <lineage>
        <taxon>Viruses</taxon>
        <taxon>Duplodnaviria</taxon>
        <taxon>Heunggongvirae</taxon>
        <taxon>Uroviricota</taxon>
        <taxon>Caudoviricetes</taxon>
    </lineage>
</organism>
<name>A0A8S5LF37_9CAUD</name>
<dbReference type="Pfam" id="PF01507">
    <property type="entry name" value="PAPS_reduct"/>
    <property type="match status" value="1"/>
</dbReference>
<proteinExistence type="predicted"/>
<dbReference type="Gene3D" id="3.40.50.620">
    <property type="entry name" value="HUPs"/>
    <property type="match status" value="1"/>
</dbReference>
<dbReference type="InterPro" id="IPR014729">
    <property type="entry name" value="Rossmann-like_a/b/a_fold"/>
</dbReference>